<feature type="region of interest" description="Disordered" evidence="1">
    <location>
        <begin position="92"/>
        <end position="120"/>
    </location>
</feature>
<keyword evidence="3" id="KW-1185">Reference proteome</keyword>
<evidence type="ECO:0008006" key="4">
    <source>
        <dbReference type="Google" id="ProtNLM"/>
    </source>
</evidence>
<evidence type="ECO:0000313" key="3">
    <source>
        <dbReference type="Proteomes" id="UP001390669"/>
    </source>
</evidence>
<comment type="caution">
    <text evidence="2">The sequence shown here is derived from an EMBL/GenBank/DDBJ whole genome shotgun (WGS) entry which is preliminary data.</text>
</comment>
<name>A0ABU9SL57_9BURK</name>
<reference evidence="2 3" key="1">
    <citation type="submission" date="2024-01" db="EMBL/GenBank/DDBJ databases">
        <title>The diversity of rhizobia nodulating Mimosa spp. in eleven states of Brazil covering several biomes is determined by host plant, location, and edaphic factors.</title>
        <authorList>
            <person name="Rouws L."/>
            <person name="Barauna A."/>
            <person name="Beukes C."/>
            <person name="De Faria S.M."/>
            <person name="Gross E."/>
            <person name="Dos Reis Junior F.B."/>
            <person name="Simon M."/>
            <person name="Maluk M."/>
            <person name="Odee D.W."/>
            <person name="Kenicer G."/>
            <person name="Young J.P.W."/>
            <person name="Reis V.M."/>
            <person name="Zilli J."/>
            <person name="James E.K."/>
        </authorList>
    </citation>
    <scope>NUCLEOTIDE SEQUENCE [LARGE SCALE GENOMIC DNA]</scope>
    <source>
        <strain evidence="2 3">JPY164</strain>
    </source>
</reference>
<accession>A0ABU9SL57</accession>
<dbReference type="Proteomes" id="UP001390669">
    <property type="component" value="Unassembled WGS sequence"/>
</dbReference>
<protein>
    <recommendedName>
        <fullName evidence="4">Methyl-accepting transducer domain-containing protein</fullName>
    </recommendedName>
</protein>
<gene>
    <name evidence="2" type="ORF">VSR33_29375</name>
</gene>
<sequence>MLADSPDRAQSLRLSGSQPRVAIRALDDVARAADAIMYSCLAVDGVPASAPTAVALKGAIAQMARAMQEVSTSTAHVEQAALEIAEGNANLSARTEHQAGSLEAARAGEQGRGFGRRPGERVVNKEIFP</sequence>
<evidence type="ECO:0000256" key="1">
    <source>
        <dbReference type="SAM" id="MobiDB-lite"/>
    </source>
</evidence>
<organism evidence="2 3">
    <name type="scientific">Paraburkholderia guartelaensis</name>
    <dbReference type="NCBI Taxonomy" id="2546446"/>
    <lineage>
        <taxon>Bacteria</taxon>
        <taxon>Pseudomonadati</taxon>
        <taxon>Pseudomonadota</taxon>
        <taxon>Betaproteobacteria</taxon>
        <taxon>Burkholderiales</taxon>
        <taxon>Burkholderiaceae</taxon>
        <taxon>Paraburkholderia</taxon>
    </lineage>
</organism>
<dbReference type="RefSeq" id="WP_406953706.1">
    <property type="nucleotide sequence ID" value="NZ_JAYMRW010000016.1"/>
</dbReference>
<dbReference type="EMBL" id="JAYMRW010000016">
    <property type="protein sequence ID" value="MEM5451593.1"/>
    <property type="molecule type" value="Genomic_DNA"/>
</dbReference>
<proteinExistence type="predicted"/>
<evidence type="ECO:0000313" key="2">
    <source>
        <dbReference type="EMBL" id="MEM5451593.1"/>
    </source>
</evidence>